<evidence type="ECO:0000256" key="1">
    <source>
        <dbReference type="SAM" id="MobiDB-lite"/>
    </source>
</evidence>
<evidence type="ECO:0008006" key="3">
    <source>
        <dbReference type="Google" id="ProtNLM"/>
    </source>
</evidence>
<sequence>MPGRTEVEQLHKIFKLCGSPSEEFWRNLKLSRAAIFKPQLPYQRRVSETFKDFPPPALALLDRLLAVEPTGRGTASSALQNEFFTTKPYACDPSSLPKYPPSKEYDAKLRDEEARRQRVAALKGQGSESAQRKPLPVPAANELQKRLVQENPKSSSYKYITQEDGGSGFPIDPPGVKVENGYPRRVPLVTAGRSSTTSGRSNGPDLKAQRPYVAHGNGTGGADFSHSSYLSSGNVSRPSSSHRKDDVAGSKEPIVTNGTKKRIHYSGPLMPHGGNFEEILKEHERQIQQAVRRARFDKSKGKQYGEKGLSEALLYPSRNGRSDR</sequence>
<protein>
    <recommendedName>
        <fullName evidence="3">Serine/threonine-protein kinase</fullName>
    </recommendedName>
</protein>
<feature type="region of interest" description="Disordered" evidence="1">
    <location>
        <begin position="290"/>
        <end position="324"/>
    </location>
</feature>
<dbReference type="AlphaFoldDB" id="A0A6V7Q6J5"/>
<feature type="compositionally biased region" description="Polar residues" evidence="1">
    <location>
        <begin position="225"/>
        <end position="239"/>
    </location>
</feature>
<dbReference type="InterPro" id="IPR011009">
    <property type="entry name" value="Kinase-like_dom_sf"/>
</dbReference>
<dbReference type="SUPFAM" id="SSF56112">
    <property type="entry name" value="Protein kinase-like (PK-like)"/>
    <property type="match status" value="1"/>
</dbReference>
<dbReference type="EMBL" id="LR862133">
    <property type="protein sequence ID" value="CAD1838834.1"/>
    <property type="molecule type" value="Genomic_DNA"/>
</dbReference>
<evidence type="ECO:0000313" key="2">
    <source>
        <dbReference type="EMBL" id="CAD1838834.1"/>
    </source>
</evidence>
<proteinExistence type="predicted"/>
<reference evidence="2" key="1">
    <citation type="submission" date="2020-07" db="EMBL/GenBank/DDBJ databases">
        <authorList>
            <person name="Lin J."/>
        </authorList>
    </citation>
    <scope>NUCLEOTIDE SEQUENCE</scope>
</reference>
<feature type="compositionally biased region" description="Basic and acidic residues" evidence="1">
    <location>
        <begin position="294"/>
        <end position="309"/>
    </location>
</feature>
<feature type="compositionally biased region" description="Low complexity" evidence="1">
    <location>
        <begin position="192"/>
        <end position="201"/>
    </location>
</feature>
<feature type="region of interest" description="Disordered" evidence="1">
    <location>
        <begin position="188"/>
        <end position="270"/>
    </location>
</feature>
<dbReference type="Gene3D" id="1.10.510.10">
    <property type="entry name" value="Transferase(Phosphotransferase) domain 1"/>
    <property type="match status" value="1"/>
</dbReference>
<gene>
    <name evidence="2" type="ORF">CB5_LOCUS22045</name>
</gene>
<name>A0A6V7Q6J5_ANACO</name>
<feature type="region of interest" description="Disordered" evidence="1">
    <location>
        <begin position="150"/>
        <end position="172"/>
    </location>
</feature>
<accession>A0A6V7Q6J5</accession>
<organism evidence="2">
    <name type="scientific">Ananas comosus var. bracteatus</name>
    <name type="common">red pineapple</name>
    <dbReference type="NCBI Taxonomy" id="296719"/>
    <lineage>
        <taxon>Eukaryota</taxon>
        <taxon>Viridiplantae</taxon>
        <taxon>Streptophyta</taxon>
        <taxon>Embryophyta</taxon>
        <taxon>Tracheophyta</taxon>
        <taxon>Spermatophyta</taxon>
        <taxon>Magnoliopsida</taxon>
        <taxon>Liliopsida</taxon>
        <taxon>Poales</taxon>
        <taxon>Bromeliaceae</taxon>
        <taxon>Bromelioideae</taxon>
        <taxon>Ananas</taxon>
    </lineage>
</organism>
<feature type="region of interest" description="Disordered" evidence="1">
    <location>
        <begin position="116"/>
        <end position="138"/>
    </location>
</feature>